<evidence type="ECO:0000256" key="2">
    <source>
        <dbReference type="ARBA" id="ARBA00022989"/>
    </source>
</evidence>
<keyword evidence="1 4" id="KW-0812">Transmembrane</keyword>
<feature type="transmembrane region" description="Helical" evidence="4">
    <location>
        <begin position="102"/>
        <end position="126"/>
    </location>
</feature>
<evidence type="ECO:0000256" key="1">
    <source>
        <dbReference type="ARBA" id="ARBA00022692"/>
    </source>
</evidence>
<dbReference type="SUPFAM" id="SSF103473">
    <property type="entry name" value="MFS general substrate transporter"/>
    <property type="match status" value="1"/>
</dbReference>
<feature type="transmembrane region" description="Helical" evidence="4">
    <location>
        <begin position="133"/>
        <end position="157"/>
    </location>
</feature>
<dbReference type="InterPro" id="IPR020846">
    <property type="entry name" value="MFS_dom"/>
</dbReference>
<protein>
    <submittedName>
        <fullName evidence="6">MFS transporter</fullName>
    </submittedName>
</protein>
<feature type="transmembrane region" description="Helical" evidence="4">
    <location>
        <begin position="287"/>
        <end position="305"/>
    </location>
</feature>
<dbReference type="GO" id="GO:0022857">
    <property type="term" value="F:transmembrane transporter activity"/>
    <property type="evidence" value="ECO:0007669"/>
    <property type="project" value="InterPro"/>
</dbReference>
<sequence length="409" mass="42740">MKLFYGWVVVAAGGLLGCVAIGSVFSLAVFLQPMADATGWSRTGVSSAMTIVFLVMGVAAFGWGALTDRFGPLPVVLSGAILLGLGIALASRASSLLEFQLIYGLLVGGATGAVFIPTMTTVTGWFERHRSLAVSLVSAGMGVAPMTVSPFASWLITNYDWRTAQLVIAILAWVVLVPTAFLVRRAPQVIDERERIAAPPGMTMGAADPGLTAGQALRSPQFWVLSLTYFACCATHSGPIFHTVSYAVACGLPIMAAVTIYSVEGLAGLGGRILFGLAGDRFGAKRVLVIGLFAQALGAGAYFFARQLGEFYAVAAVFGLIYGGIMPLYAVIAREYFPMRIMGTVLGASTIFSSLGMALGPAVGGWIFDTTGGYGWLYIASAGMGLGAMLIALLFPPFPSQQRAVTQPA</sequence>
<dbReference type="Pfam" id="PF07690">
    <property type="entry name" value="MFS_1"/>
    <property type="match status" value="1"/>
</dbReference>
<dbReference type="OrthoDB" id="9796632at2"/>
<dbReference type="AlphaFoldDB" id="A0A512NPG6"/>
<dbReference type="PROSITE" id="PS51257">
    <property type="entry name" value="PROKAR_LIPOPROTEIN"/>
    <property type="match status" value="1"/>
</dbReference>
<evidence type="ECO:0000256" key="3">
    <source>
        <dbReference type="ARBA" id="ARBA00023136"/>
    </source>
</evidence>
<dbReference type="PANTHER" id="PTHR11360">
    <property type="entry name" value="MONOCARBOXYLATE TRANSPORTER"/>
    <property type="match status" value="1"/>
</dbReference>
<evidence type="ECO:0000313" key="6">
    <source>
        <dbReference type="EMBL" id="GEP60845.1"/>
    </source>
</evidence>
<feature type="transmembrane region" description="Helical" evidence="4">
    <location>
        <begin position="73"/>
        <end position="90"/>
    </location>
</feature>
<feature type="transmembrane region" description="Helical" evidence="4">
    <location>
        <begin position="344"/>
        <end position="368"/>
    </location>
</feature>
<dbReference type="InterPro" id="IPR036259">
    <property type="entry name" value="MFS_trans_sf"/>
</dbReference>
<evidence type="ECO:0000259" key="5">
    <source>
        <dbReference type="PROSITE" id="PS50850"/>
    </source>
</evidence>
<dbReference type="RefSeq" id="WP_147156173.1">
    <property type="nucleotide sequence ID" value="NZ_BKAJ01000185.1"/>
</dbReference>
<feature type="transmembrane region" description="Helical" evidence="4">
    <location>
        <begin position="254"/>
        <end position="275"/>
    </location>
</feature>
<proteinExistence type="predicted"/>
<accession>A0A512NPG6</accession>
<feature type="transmembrane region" description="Helical" evidence="4">
    <location>
        <begin position="311"/>
        <end position="332"/>
    </location>
</feature>
<keyword evidence="7" id="KW-1185">Reference proteome</keyword>
<feature type="transmembrane region" description="Helical" evidence="4">
    <location>
        <begin position="374"/>
        <end position="395"/>
    </location>
</feature>
<reference evidence="6 7" key="1">
    <citation type="submission" date="2019-07" db="EMBL/GenBank/DDBJ databases">
        <title>Whole genome shotgun sequence of Reyranella soli NBRC 108950.</title>
        <authorList>
            <person name="Hosoyama A."/>
            <person name="Uohara A."/>
            <person name="Ohji S."/>
            <person name="Ichikawa N."/>
        </authorList>
    </citation>
    <scope>NUCLEOTIDE SEQUENCE [LARGE SCALE GENOMIC DNA]</scope>
    <source>
        <strain evidence="6 7">NBRC 108950</strain>
    </source>
</reference>
<feature type="transmembrane region" description="Helical" evidence="4">
    <location>
        <begin position="222"/>
        <end position="242"/>
    </location>
</feature>
<evidence type="ECO:0000313" key="7">
    <source>
        <dbReference type="Proteomes" id="UP000321058"/>
    </source>
</evidence>
<evidence type="ECO:0000256" key="4">
    <source>
        <dbReference type="SAM" id="Phobius"/>
    </source>
</evidence>
<dbReference type="InterPro" id="IPR011701">
    <property type="entry name" value="MFS"/>
</dbReference>
<keyword evidence="2 4" id="KW-1133">Transmembrane helix</keyword>
<dbReference type="PANTHER" id="PTHR11360:SF290">
    <property type="entry name" value="MONOCARBOXYLATE MFS PERMEASE"/>
    <property type="match status" value="1"/>
</dbReference>
<organism evidence="6 7">
    <name type="scientific">Reyranella soli</name>
    <dbReference type="NCBI Taxonomy" id="1230389"/>
    <lineage>
        <taxon>Bacteria</taxon>
        <taxon>Pseudomonadati</taxon>
        <taxon>Pseudomonadota</taxon>
        <taxon>Alphaproteobacteria</taxon>
        <taxon>Hyphomicrobiales</taxon>
        <taxon>Reyranellaceae</taxon>
        <taxon>Reyranella</taxon>
    </lineage>
</organism>
<feature type="transmembrane region" description="Helical" evidence="4">
    <location>
        <begin position="7"/>
        <end position="31"/>
    </location>
</feature>
<gene>
    <name evidence="6" type="ORF">RSO01_80110</name>
</gene>
<comment type="caution">
    <text evidence="6">The sequence shown here is derived from an EMBL/GenBank/DDBJ whole genome shotgun (WGS) entry which is preliminary data.</text>
</comment>
<dbReference type="EMBL" id="BKAJ01000185">
    <property type="protein sequence ID" value="GEP60845.1"/>
    <property type="molecule type" value="Genomic_DNA"/>
</dbReference>
<dbReference type="PROSITE" id="PS50850">
    <property type="entry name" value="MFS"/>
    <property type="match status" value="1"/>
</dbReference>
<name>A0A512NPG6_9HYPH</name>
<keyword evidence="3 4" id="KW-0472">Membrane</keyword>
<feature type="transmembrane region" description="Helical" evidence="4">
    <location>
        <begin position="43"/>
        <end position="66"/>
    </location>
</feature>
<dbReference type="CDD" id="cd17355">
    <property type="entry name" value="MFS_YcxA_like"/>
    <property type="match status" value="1"/>
</dbReference>
<dbReference type="Proteomes" id="UP000321058">
    <property type="component" value="Unassembled WGS sequence"/>
</dbReference>
<feature type="domain" description="Major facilitator superfamily (MFS) profile" evidence="5">
    <location>
        <begin position="6"/>
        <end position="399"/>
    </location>
</feature>
<feature type="transmembrane region" description="Helical" evidence="4">
    <location>
        <begin position="163"/>
        <end position="183"/>
    </location>
</feature>
<dbReference type="InterPro" id="IPR050327">
    <property type="entry name" value="Proton-linked_MCT"/>
</dbReference>
<dbReference type="Gene3D" id="1.20.1250.20">
    <property type="entry name" value="MFS general substrate transporter like domains"/>
    <property type="match status" value="1"/>
</dbReference>